<dbReference type="Proteomes" id="UP001596406">
    <property type="component" value="Unassembled WGS sequence"/>
</dbReference>
<name>A0ABD5UA12_9EURY</name>
<dbReference type="EMBL" id="JBHSXM010000001">
    <property type="protein sequence ID" value="MFC6837367.1"/>
    <property type="molecule type" value="Genomic_DNA"/>
</dbReference>
<gene>
    <name evidence="2" type="ORF">ACFQHK_12705</name>
</gene>
<organism evidence="2 3">
    <name type="scientific">Halomarina ordinaria</name>
    <dbReference type="NCBI Taxonomy" id="3033939"/>
    <lineage>
        <taxon>Archaea</taxon>
        <taxon>Methanobacteriati</taxon>
        <taxon>Methanobacteriota</taxon>
        <taxon>Stenosarchaea group</taxon>
        <taxon>Halobacteria</taxon>
        <taxon>Halobacteriales</taxon>
        <taxon>Natronomonadaceae</taxon>
        <taxon>Halomarina</taxon>
    </lineage>
</organism>
<feature type="region of interest" description="Disordered" evidence="1">
    <location>
        <begin position="523"/>
        <end position="599"/>
    </location>
</feature>
<feature type="compositionally biased region" description="Acidic residues" evidence="1">
    <location>
        <begin position="536"/>
        <end position="597"/>
    </location>
</feature>
<dbReference type="AlphaFoldDB" id="A0ABD5UA12"/>
<evidence type="ECO:0000313" key="2">
    <source>
        <dbReference type="EMBL" id="MFC6837367.1"/>
    </source>
</evidence>
<proteinExistence type="predicted"/>
<sequence>MKRVLAVAFAFMLVLSSSVAMAGVLGNQNQQAVGNGALDDVLDDDERESLEDVAANVNVVACLDAEADLAEVTVTNTNDFGVTLAYVDGDGDVETVEIDANSDATVDVPEGEDVTMYALPGVDLPSIGAELLAQLDVTVGDIVPGELDECDSDDGDSDDGELEAPNLVPVCTNDDGEAEFRVDNPNDESVNVSYDVYGGDQAGDLTVDADSEETFTVDAPDGESVTVRLFVDGEQVDVKASNTGDCDDDSDDGDAVDADDLGLVAICTDSEDDLAQFRVDNANDVAVDVEYQLAGSSEKTELTADANDQTYFTVPENQDGPTTVKLLYEGEEIDVKASNPNDCDLGEPNVDTEDIELTAICTDSEDDLAKFRVSNANDAAVDVSYSVYGGDESGDLTVDADSEEYFTVDTSDDGSATVTLEYEGEQVDVKASNTEEDCDLGEPNVDTEDITLTAICTDGEDGLAQFRVTNDNAAPVDVSYSLYGTDEGGELTVDGESQEFFTVPANDDGPTTVTLDYEGEQVDVKSSNPDHCDLGEPNDGDADDGDSDDGDDHDSDDGDSDDSDDHDSDDGDAGDGDDHDSDDGDSDDDANNGDDGAEQPMDAYQVDLAYGEAIEDLGESDDAFYGTQGRLISAASMTEDGDLTRTFRTAHGDDTRTVDHGECAVSYGAYHYDADSGVLTVDVVADEECEDVTLTLAGYELPAGTEEFDRDRADEQELADHNTVTLDGGEHTTLEIDLDG</sequence>
<keyword evidence="3" id="KW-1185">Reference proteome</keyword>
<accession>A0ABD5UA12</accession>
<dbReference type="RefSeq" id="WP_304449032.1">
    <property type="nucleotide sequence ID" value="NZ_JARRAH010000001.1"/>
</dbReference>
<reference evidence="2 3" key="1">
    <citation type="journal article" date="2019" name="Int. J. Syst. Evol. Microbiol.">
        <title>The Global Catalogue of Microorganisms (GCM) 10K type strain sequencing project: providing services to taxonomists for standard genome sequencing and annotation.</title>
        <authorList>
            <consortium name="The Broad Institute Genomics Platform"/>
            <consortium name="The Broad Institute Genome Sequencing Center for Infectious Disease"/>
            <person name="Wu L."/>
            <person name="Ma J."/>
        </authorList>
    </citation>
    <scope>NUCLEOTIDE SEQUENCE [LARGE SCALE GENOMIC DNA]</scope>
    <source>
        <strain evidence="2 3">PSRA2</strain>
    </source>
</reference>
<protein>
    <submittedName>
        <fullName evidence="2">Uncharacterized protein</fullName>
    </submittedName>
</protein>
<evidence type="ECO:0000256" key="1">
    <source>
        <dbReference type="SAM" id="MobiDB-lite"/>
    </source>
</evidence>
<comment type="caution">
    <text evidence="2">The sequence shown here is derived from an EMBL/GenBank/DDBJ whole genome shotgun (WGS) entry which is preliminary data.</text>
</comment>
<evidence type="ECO:0000313" key="3">
    <source>
        <dbReference type="Proteomes" id="UP001596406"/>
    </source>
</evidence>